<keyword evidence="5 9" id="KW-0560">Oxidoreductase</keyword>
<feature type="binding site" evidence="9">
    <location>
        <position position="147"/>
    </location>
    <ligand>
        <name>1-deoxy-D-xylulose 5-phosphate</name>
        <dbReference type="ChEBI" id="CHEBI:57792"/>
    </ligand>
</feature>
<keyword evidence="14" id="KW-1185">Reference proteome</keyword>
<feature type="domain" description="1-deoxy-D-xylulose 5-phosphate reductoisomerase C-terminal" evidence="11">
    <location>
        <begin position="141"/>
        <end position="224"/>
    </location>
</feature>
<evidence type="ECO:0000256" key="2">
    <source>
        <dbReference type="ARBA" id="ARBA00006825"/>
    </source>
</evidence>
<reference evidence="14" key="1">
    <citation type="journal article" date="2019" name="Int. J. Syst. Evol. Microbiol.">
        <title>The Global Catalogue of Microorganisms (GCM) 10K type strain sequencing project: providing services to taxonomists for standard genome sequencing and annotation.</title>
        <authorList>
            <consortium name="The Broad Institute Genomics Platform"/>
            <consortium name="The Broad Institute Genome Sequencing Center for Infectious Disease"/>
            <person name="Wu L."/>
            <person name="Ma J."/>
        </authorList>
    </citation>
    <scope>NUCLEOTIDE SEQUENCE [LARGE SCALE GENOMIC DNA]</scope>
    <source>
        <strain evidence="14">CCUG 63563</strain>
    </source>
</reference>
<dbReference type="GO" id="GO:0030604">
    <property type="term" value="F:1-deoxy-D-xylulose-5-phosphate reductoisomerase activity"/>
    <property type="evidence" value="ECO:0007669"/>
    <property type="project" value="UniProtKB-EC"/>
</dbReference>
<feature type="binding site" evidence="9">
    <location>
        <position position="119"/>
    </location>
    <ligand>
        <name>NADPH</name>
        <dbReference type="ChEBI" id="CHEBI:57783"/>
    </ligand>
</feature>
<dbReference type="NCBIfam" id="TIGR00243">
    <property type="entry name" value="Dxr"/>
    <property type="match status" value="1"/>
</dbReference>
<comment type="function">
    <text evidence="9">Catalyzes the NADPH-dependent rearrangement and reduction of 1-deoxy-D-xylulose-5-phosphate (DXP) to 2-C-methyl-D-erythritol 4-phosphate (MEP).</text>
</comment>
<feature type="binding site" evidence="9">
    <location>
        <position position="121"/>
    </location>
    <ligand>
        <name>NADPH</name>
        <dbReference type="ChEBI" id="CHEBI:57783"/>
    </ligand>
</feature>
<dbReference type="SUPFAM" id="SSF51735">
    <property type="entry name" value="NAD(P)-binding Rossmann-fold domains"/>
    <property type="match status" value="1"/>
</dbReference>
<dbReference type="InterPro" id="IPR003821">
    <property type="entry name" value="DXP_reductoisomerase"/>
</dbReference>
<comment type="caution">
    <text evidence="13">The sequence shown here is derived from an EMBL/GenBank/DDBJ whole genome shotgun (WGS) entry which is preliminary data.</text>
</comment>
<dbReference type="EC" id="1.1.1.267" evidence="9"/>
<dbReference type="RefSeq" id="WP_381011054.1">
    <property type="nucleotide sequence ID" value="NZ_JBHTJF010000022.1"/>
</dbReference>
<comment type="cofactor">
    <cofactor evidence="9">
        <name>Mg(2+)</name>
        <dbReference type="ChEBI" id="CHEBI:18420"/>
    </cofactor>
    <cofactor evidence="9">
        <name>Mn(2+)</name>
        <dbReference type="ChEBI" id="CHEBI:29035"/>
    </cofactor>
</comment>
<feature type="binding site" evidence="9">
    <location>
        <position position="12"/>
    </location>
    <ligand>
        <name>NADPH</name>
        <dbReference type="ChEBI" id="CHEBI:57783"/>
    </ligand>
</feature>
<evidence type="ECO:0000259" key="10">
    <source>
        <dbReference type="Pfam" id="PF02670"/>
    </source>
</evidence>
<feature type="binding site" evidence="9">
    <location>
        <position position="37"/>
    </location>
    <ligand>
        <name>NADPH</name>
        <dbReference type="ChEBI" id="CHEBI:57783"/>
    </ligand>
</feature>
<feature type="binding site" evidence="9">
    <location>
        <position position="194"/>
    </location>
    <ligand>
        <name>1-deoxy-D-xylulose 5-phosphate</name>
        <dbReference type="ChEBI" id="CHEBI:57792"/>
    </ligand>
</feature>
<evidence type="ECO:0000256" key="3">
    <source>
        <dbReference type="ARBA" id="ARBA00022723"/>
    </source>
</evidence>
<dbReference type="PIRSF" id="PIRSF006205">
    <property type="entry name" value="Dxp_reductismrs"/>
    <property type="match status" value="1"/>
</dbReference>
<feature type="binding site" evidence="9">
    <location>
        <position position="216"/>
    </location>
    <ligand>
        <name>1-deoxy-D-xylulose 5-phosphate</name>
        <dbReference type="ChEBI" id="CHEBI:57792"/>
    </ligand>
</feature>
<dbReference type="InterPro" id="IPR036291">
    <property type="entry name" value="NAD(P)-bd_dom_sf"/>
</dbReference>
<feature type="domain" description="DXP reductoisomerase C-terminal" evidence="12">
    <location>
        <begin position="256"/>
        <end position="373"/>
    </location>
</feature>
<dbReference type="InterPro" id="IPR026877">
    <property type="entry name" value="DXPR_C"/>
</dbReference>
<protein>
    <recommendedName>
        <fullName evidence="9">1-deoxy-D-xylulose 5-phosphate reductoisomerase</fullName>
        <shortName evidence="9">DXP reductoisomerase</shortName>
        <ecNumber evidence="9">1.1.1.267</ecNumber>
    </recommendedName>
    <alternativeName>
        <fullName evidence="9">1-deoxyxylulose-5-phosphate reductoisomerase</fullName>
    </alternativeName>
    <alternativeName>
        <fullName evidence="9">2-C-methyl-D-erythritol 4-phosphate synthase</fullName>
    </alternativeName>
</protein>
<dbReference type="HAMAP" id="MF_00183">
    <property type="entry name" value="DXP_reductoisom"/>
    <property type="match status" value="1"/>
</dbReference>
<dbReference type="InterPro" id="IPR036169">
    <property type="entry name" value="DXPR_C_sf"/>
</dbReference>
<feature type="binding site" evidence="9">
    <location>
        <position position="11"/>
    </location>
    <ligand>
        <name>NADPH</name>
        <dbReference type="ChEBI" id="CHEBI:57783"/>
    </ligand>
</feature>
<comment type="catalytic activity">
    <reaction evidence="8">
        <text>2-C-methyl-D-erythritol 4-phosphate + NADP(+) = 1-deoxy-D-xylulose 5-phosphate + NADPH + H(+)</text>
        <dbReference type="Rhea" id="RHEA:13717"/>
        <dbReference type="ChEBI" id="CHEBI:15378"/>
        <dbReference type="ChEBI" id="CHEBI:57783"/>
        <dbReference type="ChEBI" id="CHEBI:57792"/>
        <dbReference type="ChEBI" id="CHEBI:58262"/>
        <dbReference type="ChEBI" id="CHEBI:58349"/>
        <dbReference type="EC" id="1.1.1.267"/>
    </reaction>
    <physiologicalReaction direction="right-to-left" evidence="8">
        <dbReference type="Rhea" id="RHEA:13719"/>
    </physiologicalReaction>
</comment>
<feature type="binding site" evidence="9">
    <location>
        <position position="147"/>
    </location>
    <ligand>
        <name>Mn(2+)</name>
        <dbReference type="ChEBI" id="CHEBI:29035"/>
    </ligand>
</feature>
<feature type="binding site" evidence="9">
    <location>
        <position position="146"/>
    </location>
    <ligand>
        <name>1-deoxy-D-xylulose 5-phosphate</name>
        <dbReference type="ChEBI" id="CHEBI:57792"/>
    </ligand>
</feature>
<feature type="binding site" evidence="9">
    <location>
        <position position="216"/>
    </location>
    <ligand>
        <name>Mn(2+)</name>
        <dbReference type="ChEBI" id="CHEBI:29035"/>
    </ligand>
</feature>
<dbReference type="SUPFAM" id="SSF69055">
    <property type="entry name" value="1-deoxy-D-xylulose-5-phosphate reductoisomerase, C-terminal domain"/>
    <property type="match status" value="1"/>
</dbReference>
<feature type="binding site" evidence="9">
    <location>
        <position position="200"/>
    </location>
    <ligand>
        <name>NADPH</name>
        <dbReference type="ChEBI" id="CHEBI:57783"/>
    </ligand>
</feature>
<feature type="binding site" evidence="9">
    <location>
        <position position="145"/>
    </location>
    <ligand>
        <name>Mn(2+)</name>
        <dbReference type="ChEBI" id="CHEBI:29035"/>
    </ligand>
</feature>
<evidence type="ECO:0000256" key="9">
    <source>
        <dbReference type="HAMAP-Rule" id="MF_00183"/>
    </source>
</evidence>
<feature type="binding site" evidence="9">
    <location>
        <position position="212"/>
    </location>
    <ligand>
        <name>1-deoxy-D-xylulose 5-phosphate</name>
        <dbReference type="ChEBI" id="CHEBI:57792"/>
    </ligand>
</feature>
<keyword evidence="3 9" id="KW-0479">Metal-binding</keyword>
<evidence type="ECO:0000256" key="6">
    <source>
        <dbReference type="ARBA" id="ARBA00023211"/>
    </source>
</evidence>
<evidence type="ECO:0000256" key="5">
    <source>
        <dbReference type="ARBA" id="ARBA00023002"/>
    </source>
</evidence>
<comment type="pathway">
    <text evidence="1 9">Isoprenoid biosynthesis; isopentenyl diphosphate biosynthesis via DXP pathway; isopentenyl diphosphate from 1-deoxy-D-xylulose 5-phosphate: step 1/6.</text>
</comment>
<comment type="similarity">
    <text evidence="2 9">Belongs to the DXR family.</text>
</comment>
<sequence>MKKISILGVTGSIGTQTLNIIQNNKERFQLVAMSAGRNIPLVEQTVERFQPELVSVMDEADAERLRVRYPNTSFVSGATGLKEVATYESDLLITAVVGSVGLEPTLAAIEARIPIALANKETLVAAGHIVMKRAKELGVPIIPVDSEHSALFQAMNGENPKTIRRLIITASGGSFRHLTRDELANVTVEQALSHPNWAMGNKLTIDSATMMNKGLEVIEAHHLFDLPFDQIDCVMHRESIIHSIVEFCDTSMIAQLGSPDMRVPIQYAMTYPERIPMQEPKPLDLVELGQMNFEALDLRRFKALRLAYEAGRTGGSLPTVMNAANEVAVAAFMAGRIPFLQIDEMVERSMERHTVIEDPDLQTILEVDAMTRREITATIEK</sequence>
<dbReference type="InterPro" id="IPR013512">
    <property type="entry name" value="DXP_reductoisomerase_N"/>
</dbReference>
<dbReference type="Gene3D" id="3.40.50.720">
    <property type="entry name" value="NAD(P)-binding Rossmann-like Domain"/>
    <property type="match status" value="1"/>
</dbReference>
<dbReference type="Gene3D" id="1.10.1740.10">
    <property type="match status" value="1"/>
</dbReference>
<feature type="domain" description="1-deoxy-D-xylulose 5-phosphate reductoisomerase N-terminal" evidence="10">
    <location>
        <begin position="4"/>
        <end position="127"/>
    </location>
</feature>
<feature type="binding site" evidence="9">
    <location>
        <position position="171"/>
    </location>
    <ligand>
        <name>1-deoxy-D-xylulose 5-phosphate</name>
        <dbReference type="ChEBI" id="CHEBI:57792"/>
    </ligand>
</feature>
<keyword evidence="4 9" id="KW-0521">NADP</keyword>
<dbReference type="EMBL" id="JBHTJF010000022">
    <property type="protein sequence ID" value="MFD0943360.1"/>
    <property type="molecule type" value="Genomic_DNA"/>
</dbReference>
<evidence type="ECO:0000256" key="1">
    <source>
        <dbReference type="ARBA" id="ARBA00005094"/>
    </source>
</evidence>
<dbReference type="Pfam" id="PF02670">
    <property type="entry name" value="DXP_reductoisom"/>
    <property type="match status" value="1"/>
</dbReference>
<evidence type="ECO:0000313" key="13">
    <source>
        <dbReference type="EMBL" id="MFD0943360.1"/>
    </source>
</evidence>
<feature type="binding site" evidence="9">
    <location>
        <position position="120"/>
    </location>
    <ligand>
        <name>1-deoxy-D-xylulose 5-phosphate</name>
        <dbReference type="ChEBI" id="CHEBI:57792"/>
    </ligand>
</feature>
<feature type="binding site" evidence="9">
    <location>
        <position position="207"/>
    </location>
    <ligand>
        <name>1-deoxy-D-xylulose 5-phosphate</name>
        <dbReference type="ChEBI" id="CHEBI:57792"/>
    </ligand>
</feature>
<evidence type="ECO:0000259" key="12">
    <source>
        <dbReference type="Pfam" id="PF13288"/>
    </source>
</evidence>
<dbReference type="PANTHER" id="PTHR30525:SF0">
    <property type="entry name" value="1-DEOXY-D-XYLULOSE 5-PHOSPHATE REDUCTOISOMERASE, CHLOROPLASTIC"/>
    <property type="match status" value="1"/>
</dbReference>
<dbReference type="Pfam" id="PF13288">
    <property type="entry name" value="DXPR_C"/>
    <property type="match status" value="1"/>
</dbReference>
<dbReference type="PANTHER" id="PTHR30525">
    <property type="entry name" value="1-DEOXY-D-XYLULOSE 5-PHOSPHATE REDUCTOISOMERASE"/>
    <property type="match status" value="1"/>
</dbReference>
<accession>A0ABW3GY42</accession>
<feature type="binding site" evidence="9">
    <location>
        <position position="38"/>
    </location>
    <ligand>
        <name>NADPH</name>
        <dbReference type="ChEBI" id="CHEBI:57783"/>
    </ligand>
</feature>
<feature type="binding site" evidence="9">
    <location>
        <position position="13"/>
    </location>
    <ligand>
        <name>NADPH</name>
        <dbReference type="ChEBI" id="CHEBI:57783"/>
    </ligand>
</feature>
<feature type="binding site" evidence="9">
    <location>
        <position position="10"/>
    </location>
    <ligand>
        <name>NADPH</name>
        <dbReference type="ChEBI" id="CHEBI:57783"/>
    </ligand>
</feature>
<dbReference type="SUPFAM" id="SSF55347">
    <property type="entry name" value="Glyceraldehyde-3-phosphate dehydrogenase-like, C-terminal domain"/>
    <property type="match status" value="1"/>
</dbReference>
<organism evidence="13 14">
    <name type="scientific">Savagea faecisuis</name>
    <dbReference type="NCBI Taxonomy" id="1274803"/>
    <lineage>
        <taxon>Bacteria</taxon>
        <taxon>Bacillati</taxon>
        <taxon>Bacillota</taxon>
        <taxon>Bacilli</taxon>
        <taxon>Bacillales</taxon>
        <taxon>Caryophanaceae</taxon>
        <taxon>Savagea</taxon>
    </lineage>
</organism>
<evidence type="ECO:0000256" key="4">
    <source>
        <dbReference type="ARBA" id="ARBA00022857"/>
    </source>
</evidence>
<evidence type="ECO:0000256" key="7">
    <source>
        <dbReference type="ARBA" id="ARBA00023229"/>
    </source>
</evidence>
<keyword evidence="7 9" id="KW-0414">Isoprene biosynthesis</keyword>
<keyword evidence="9" id="KW-0460">Magnesium</keyword>
<feature type="binding site" evidence="9">
    <location>
        <position position="213"/>
    </location>
    <ligand>
        <name>1-deoxy-D-xylulose 5-phosphate</name>
        <dbReference type="ChEBI" id="CHEBI:57792"/>
    </ligand>
</feature>
<keyword evidence="6 9" id="KW-0464">Manganese</keyword>
<evidence type="ECO:0000313" key="14">
    <source>
        <dbReference type="Proteomes" id="UP001596976"/>
    </source>
</evidence>
<gene>
    <name evidence="9" type="primary">dxr</name>
    <name evidence="13" type="ORF">ACFQ0V_06180</name>
</gene>
<feature type="binding site" evidence="9">
    <location>
        <position position="36"/>
    </location>
    <ligand>
        <name>NADPH</name>
        <dbReference type="ChEBI" id="CHEBI:57783"/>
    </ligand>
</feature>
<evidence type="ECO:0000259" key="11">
    <source>
        <dbReference type="Pfam" id="PF08436"/>
    </source>
</evidence>
<dbReference type="InterPro" id="IPR013644">
    <property type="entry name" value="DXP_reductoisomerase_C"/>
</dbReference>
<dbReference type="Proteomes" id="UP001596976">
    <property type="component" value="Unassembled WGS sequence"/>
</dbReference>
<name>A0ABW3GY42_9BACL</name>
<proteinExistence type="inferred from homology"/>
<evidence type="ECO:0000256" key="8">
    <source>
        <dbReference type="ARBA" id="ARBA00048543"/>
    </source>
</evidence>
<dbReference type="NCBIfam" id="NF009114">
    <property type="entry name" value="PRK12464.1"/>
    <property type="match status" value="1"/>
</dbReference>
<dbReference type="Pfam" id="PF08436">
    <property type="entry name" value="DXP_redisom_C"/>
    <property type="match status" value="1"/>
</dbReference>